<dbReference type="RefSeq" id="WP_132322937.1">
    <property type="nucleotide sequence ID" value="NZ_FWZT01000020.1"/>
</dbReference>
<dbReference type="InterPro" id="IPR011040">
    <property type="entry name" value="Sialidase"/>
</dbReference>
<dbReference type="Proteomes" id="UP000192907">
    <property type="component" value="Unassembled WGS sequence"/>
</dbReference>
<dbReference type="CDD" id="cd15482">
    <property type="entry name" value="Sialidase_non-viral"/>
    <property type="match status" value="1"/>
</dbReference>
<protein>
    <submittedName>
        <fullName evidence="2">BNR repeat-like domain-containing protein</fullName>
    </submittedName>
</protein>
<dbReference type="STRING" id="1513793.SAMN06296036_12036"/>
<dbReference type="SUPFAM" id="SSF50939">
    <property type="entry name" value="Sialidases"/>
    <property type="match status" value="1"/>
</dbReference>
<dbReference type="Gene3D" id="3.90.1480.10">
    <property type="entry name" value="Alpha-2,3-sialyltransferase"/>
    <property type="match status" value="2"/>
</dbReference>
<evidence type="ECO:0000313" key="2">
    <source>
        <dbReference type="EMBL" id="SMF59771.1"/>
    </source>
</evidence>
<name>A0A1Y6CEA9_9BACT</name>
<dbReference type="PANTHER" id="PTHR43752">
    <property type="entry name" value="BNR/ASP-BOX REPEAT FAMILY PROTEIN"/>
    <property type="match status" value="1"/>
</dbReference>
<organism evidence="2 3">
    <name type="scientific">Pseudobacteriovorax antillogorgiicola</name>
    <dbReference type="NCBI Taxonomy" id="1513793"/>
    <lineage>
        <taxon>Bacteria</taxon>
        <taxon>Pseudomonadati</taxon>
        <taxon>Bdellovibrionota</taxon>
        <taxon>Oligoflexia</taxon>
        <taxon>Oligoflexales</taxon>
        <taxon>Pseudobacteriovoracaceae</taxon>
        <taxon>Pseudobacteriovorax</taxon>
    </lineage>
</organism>
<evidence type="ECO:0000259" key="1">
    <source>
        <dbReference type="Pfam" id="PF13088"/>
    </source>
</evidence>
<feature type="domain" description="Sialidase" evidence="1">
    <location>
        <begin position="52"/>
        <end position="281"/>
    </location>
</feature>
<proteinExistence type="predicted"/>
<dbReference type="Gene3D" id="2.120.10.10">
    <property type="match status" value="1"/>
</dbReference>
<dbReference type="PANTHER" id="PTHR43752:SF2">
    <property type="entry name" value="BNR_ASP-BOX REPEAT FAMILY PROTEIN"/>
    <property type="match status" value="1"/>
</dbReference>
<accession>A0A1Y6CEA9</accession>
<dbReference type="EMBL" id="FWZT01000020">
    <property type="protein sequence ID" value="SMF59771.1"/>
    <property type="molecule type" value="Genomic_DNA"/>
</dbReference>
<dbReference type="Pfam" id="PF13088">
    <property type="entry name" value="BNR_2"/>
    <property type="match status" value="1"/>
</dbReference>
<reference evidence="3" key="1">
    <citation type="submission" date="2017-04" db="EMBL/GenBank/DDBJ databases">
        <authorList>
            <person name="Varghese N."/>
            <person name="Submissions S."/>
        </authorList>
    </citation>
    <scope>NUCLEOTIDE SEQUENCE [LARGE SCALE GENOMIC DNA]</scope>
    <source>
        <strain evidence="3">RKEM611</strain>
    </source>
</reference>
<keyword evidence="3" id="KW-1185">Reference proteome</keyword>
<dbReference type="OrthoDB" id="5148555at2"/>
<dbReference type="InterPro" id="IPR036278">
    <property type="entry name" value="Sialidase_sf"/>
</dbReference>
<gene>
    <name evidence="2" type="ORF">SAMN06296036_12036</name>
</gene>
<sequence>MPLESHFIHSPEEEHPYCHCPSLLKGRRGELHMVFYAYKEAETKQAILCYAETRDQKWQSSKVLIKAQSASLGNPILFESPQNTFHIIYSSIDNGYWDQAFLNYTSFKVHHPLRQPQRLRLPQGFLVRHPPLYLRGRWLLPLYDERTMTSFLAEARESFTDWKICYEFPDPGIIQGQLVPAADGELLIFFRPIRDNDTIHFARSRDSGDSWSGLIDTGLPCPQAGISAAAQGHEISLIYNHTKEHQRFPLSLNQSMDQGKTWQEPWHFDKIRFELSYPQFFFEGSDLQGVYTYNRRMIKHVAFNPKESEISEVSMQRQGIARFKQIHQGKSLFIIASGPSIQDLDLSRLDRRMTMGLNRSFLKYPNSYYHCMFDQRLFDQYQDQLQDHRCLFTLEGRPWGVQMENRGAEGFSDDLSQGIYTGYTISYFALQLAIYMGFNQIFFLGLDLQNTSQKTHFFGFDYHSANHNNTEFPKMITSFEKAAQYLKDKPVKVYNCSLQSQLHVFEKISFDEAMRIS</sequence>
<evidence type="ECO:0000313" key="3">
    <source>
        <dbReference type="Proteomes" id="UP000192907"/>
    </source>
</evidence>
<dbReference type="AlphaFoldDB" id="A0A1Y6CEA9"/>